<dbReference type="PANTHER" id="PTHR42899">
    <property type="entry name" value="SPERMATOGENESIS-ASSOCIATED PROTEIN 20"/>
    <property type="match status" value="1"/>
</dbReference>
<dbReference type="InterPro" id="IPR012341">
    <property type="entry name" value="6hp_glycosidase-like_sf"/>
</dbReference>
<dbReference type="Gene3D" id="1.50.10.10">
    <property type="match status" value="1"/>
</dbReference>
<protein>
    <recommendedName>
        <fullName evidence="1">Spermatogenesis-associated protein 20-like TRX domain-containing protein</fullName>
    </recommendedName>
</protein>
<dbReference type="PIRSF" id="PIRSF006402">
    <property type="entry name" value="UCP006402_thioredoxin"/>
    <property type="match status" value="1"/>
</dbReference>
<organism evidence="2 4">
    <name type="scientific">Bacillus canaveralius</name>
    <dbReference type="NCBI Taxonomy" id="1403243"/>
    <lineage>
        <taxon>Bacteria</taxon>
        <taxon>Bacillati</taxon>
        <taxon>Bacillota</taxon>
        <taxon>Bacilli</taxon>
        <taxon>Bacillales</taxon>
        <taxon>Bacillaceae</taxon>
        <taxon>Bacillus</taxon>
    </lineage>
</organism>
<dbReference type="EMBL" id="PGVD01000067">
    <property type="protein sequence ID" value="PLR91164.1"/>
    <property type="molecule type" value="Genomic_DNA"/>
</dbReference>
<dbReference type="InterPro" id="IPR004879">
    <property type="entry name" value="Ssp411-like_TRX"/>
</dbReference>
<evidence type="ECO:0000259" key="1">
    <source>
        <dbReference type="Pfam" id="PF03190"/>
    </source>
</evidence>
<evidence type="ECO:0000313" key="2">
    <source>
        <dbReference type="EMBL" id="PLR80876.1"/>
    </source>
</evidence>
<evidence type="ECO:0000313" key="4">
    <source>
        <dbReference type="Proteomes" id="UP000234951"/>
    </source>
</evidence>
<name>A0A2N5GIN2_9BACI</name>
<dbReference type="CDD" id="cd02955">
    <property type="entry name" value="SSP411"/>
    <property type="match status" value="1"/>
</dbReference>
<evidence type="ECO:0000313" key="3">
    <source>
        <dbReference type="EMBL" id="PLR91164.1"/>
    </source>
</evidence>
<dbReference type="OrthoDB" id="9762614at2"/>
<dbReference type="InterPro" id="IPR008928">
    <property type="entry name" value="6-hairpin_glycosidase_sf"/>
</dbReference>
<dbReference type="RefSeq" id="WP_101578490.1">
    <property type="nucleotide sequence ID" value="NZ_PGVA01000043.1"/>
</dbReference>
<feature type="domain" description="Spermatogenesis-associated protein 20-like TRX" evidence="1">
    <location>
        <begin position="7"/>
        <end position="168"/>
    </location>
</feature>
<dbReference type="SUPFAM" id="SSF48208">
    <property type="entry name" value="Six-hairpin glycosidases"/>
    <property type="match status" value="1"/>
</dbReference>
<comment type="caution">
    <text evidence="2">The sequence shown here is derived from an EMBL/GenBank/DDBJ whole genome shotgun (WGS) entry which is preliminary data.</text>
</comment>
<accession>A0A2N5GIN2</accession>
<dbReference type="PANTHER" id="PTHR42899:SF1">
    <property type="entry name" value="SPERMATOGENESIS-ASSOCIATED PROTEIN 20"/>
    <property type="match status" value="1"/>
</dbReference>
<dbReference type="Proteomes" id="UP000235114">
    <property type="component" value="Unassembled WGS sequence"/>
</dbReference>
<reference evidence="3 5" key="2">
    <citation type="submission" date="2017-12" db="EMBL/GenBank/DDBJ databases">
        <title>Comparative Functional Genomics of Dry Heat Resistant strains isolated from the Viking Spacecraft.</title>
        <authorList>
            <person name="Seuylemezian A."/>
            <person name="Cooper K."/>
            <person name="Vaishampayan P."/>
        </authorList>
    </citation>
    <scope>NUCLEOTIDE SEQUENCE [LARGE SCALE GENOMIC DNA]</scope>
    <source>
        <strain evidence="3 5">ATCC 29669</strain>
    </source>
</reference>
<dbReference type="Gene3D" id="3.40.30.10">
    <property type="entry name" value="Glutaredoxin"/>
    <property type="match status" value="1"/>
</dbReference>
<dbReference type="Proteomes" id="UP000234951">
    <property type="component" value="Unassembled WGS sequence"/>
</dbReference>
<dbReference type="GO" id="GO:0005975">
    <property type="term" value="P:carbohydrate metabolic process"/>
    <property type="evidence" value="ECO:0007669"/>
    <property type="project" value="InterPro"/>
</dbReference>
<dbReference type="InterPro" id="IPR024705">
    <property type="entry name" value="Ssp411"/>
</dbReference>
<keyword evidence="5" id="KW-1185">Reference proteome</keyword>
<gene>
    <name evidence="2" type="ORF">CU635_16540</name>
    <name evidence="3" type="ORF">CVD25_19430</name>
</gene>
<evidence type="ECO:0000313" key="5">
    <source>
        <dbReference type="Proteomes" id="UP000235114"/>
    </source>
</evidence>
<dbReference type="EMBL" id="PGVA01000043">
    <property type="protein sequence ID" value="PLR80876.1"/>
    <property type="molecule type" value="Genomic_DNA"/>
</dbReference>
<sequence>MTTNNKPNRLAKEKSPYLLQHAYNPVDWYPWGEEAFEKAKIENKPVFVSIGYSTCHWCHVMERESFEDEEVAKLLNERFVSIKVDREERPDIDSIYMNICQLMTGHGGWPLNVFITPDQKPFYAGTYFPPESKYGVPGFKEVITQLYDQYQNNRDKIDTIAAEATEALRLSAERSGAELLSADVLHKTYQELSNRFNSIYGGFGDAPKFPMPHTLIFLLKYYKWTDAEIALKMVERTLNAMADGGIYDHVGFGFARYSVDEQWLVPHFEKMLYDNALLLYAYAETYQVTNDSRYKEIVEQIVTFVDREMTDQQGAFYSAIDADSEGVEGKYYVWSKQEIIDLLGEKNGEFYSRIYDITSNGNFEGENIPNLLQSNMAKTFSEAGLSTEDGKQKLEELRKVLLEKRTQRVYPHLDDKILTAWNALMIAGLAKAGQALQNEAYFEKAEKALQFIEKQLVVDGELLARYRDGEAKYLAYLDDWAFLLWSYLEMYEGTANMEYLSKAVETARKLRSFFWDEQDGGFFFTRADSESLIVREKQAYDGAIPSGNSVAAVNLLRLGHFTGDTEWLDMADEILKVFKPDIQAYGSGHTFLLQSLLLKEFPMKEVVIVGEARQRLELFEELRSKYTPELAVVTSASDEGLHTIYERGYRPLADRSLTVYICENFACKQPLTSKHEVLSELKINENES</sequence>
<dbReference type="SUPFAM" id="SSF52833">
    <property type="entry name" value="Thioredoxin-like"/>
    <property type="match status" value="1"/>
</dbReference>
<dbReference type="Gene3D" id="1.50.10.20">
    <property type="match status" value="1"/>
</dbReference>
<dbReference type="Pfam" id="PF03190">
    <property type="entry name" value="Thioredox_DsbH"/>
    <property type="match status" value="1"/>
</dbReference>
<proteinExistence type="predicted"/>
<dbReference type="AlphaFoldDB" id="A0A2N5GIN2"/>
<dbReference type="InterPro" id="IPR036249">
    <property type="entry name" value="Thioredoxin-like_sf"/>
</dbReference>
<reference evidence="2 4" key="1">
    <citation type="submission" date="2017-11" db="EMBL/GenBank/DDBJ databases">
        <title>Comparitive Functional Genomics of Dry Heat Resistant strains isolated from the Viking Spacecraft.</title>
        <authorList>
            <person name="Seuylemezian A."/>
            <person name="Cooper K."/>
            <person name="Vaishampayan P."/>
        </authorList>
    </citation>
    <scope>NUCLEOTIDE SEQUENCE [LARGE SCALE GENOMIC DNA]</scope>
    <source>
        <strain evidence="2 4">M4.6</strain>
    </source>
</reference>